<keyword evidence="8" id="KW-1185">Reference proteome</keyword>
<accession>A0A814AW44</accession>
<protein>
    <recommendedName>
        <fullName evidence="5">ADP ribosyltransferase domain-containing protein</fullName>
    </recommendedName>
</protein>
<feature type="repeat" description="TPR" evidence="3">
    <location>
        <begin position="629"/>
        <end position="662"/>
    </location>
</feature>
<keyword evidence="2 3" id="KW-0802">TPR repeat</keyword>
<dbReference type="PROSITE" id="PS51996">
    <property type="entry name" value="TR_MART"/>
    <property type="match status" value="1"/>
</dbReference>
<feature type="repeat" description="TPR" evidence="3">
    <location>
        <begin position="671"/>
        <end position="704"/>
    </location>
</feature>
<feature type="repeat" description="TPR" evidence="3">
    <location>
        <begin position="545"/>
        <end position="578"/>
    </location>
</feature>
<dbReference type="GO" id="GO:0005576">
    <property type="term" value="C:extracellular region"/>
    <property type="evidence" value="ECO:0007669"/>
    <property type="project" value="InterPro"/>
</dbReference>
<feature type="repeat" description="TPR" evidence="3">
    <location>
        <begin position="461"/>
        <end position="494"/>
    </location>
</feature>
<reference evidence="7" key="1">
    <citation type="submission" date="2021-02" db="EMBL/GenBank/DDBJ databases">
        <authorList>
            <person name="Nowell W R."/>
        </authorList>
    </citation>
    <scope>NUCLEOTIDE SEQUENCE</scope>
</reference>
<evidence type="ECO:0000256" key="2">
    <source>
        <dbReference type="ARBA" id="ARBA00022803"/>
    </source>
</evidence>
<organism evidence="7 8">
    <name type="scientific">Adineta steineri</name>
    <dbReference type="NCBI Taxonomy" id="433720"/>
    <lineage>
        <taxon>Eukaryota</taxon>
        <taxon>Metazoa</taxon>
        <taxon>Spiralia</taxon>
        <taxon>Gnathifera</taxon>
        <taxon>Rotifera</taxon>
        <taxon>Eurotatoria</taxon>
        <taxon>Bdelloidea</taxon>
        <taxon>Adinetida</taxon>
        <taxon>Adinetidae</taxon>
        <taxon>Adineta</taxon>
    </lineage>
</organism>
<feature type="repeat" description="TPR" evidence="3">
    <location>
        <begin position="713"/>
        <end position="746"/>
    </location>
</feature>
<evidence type="ECO:0000259" key="5">
    <source>
        <dbReference type="Pfam" id="PF03496"/>
    </source>
</evidence>
<dbReference type="InterPro" id="IPR011990">
    <property type="entry name" value="TPR-like_helical_dom_sf"/>
</dbReference>
<dbReference type="AlphaFoldDB" id="A0A814AW44"/>
<dbReference type="Gene3D" id="1.25.40.10">
    <property type="entry name" value="Tetratricopeptide repeat domain"/>
    <property type="match status" value="3"/>
</dbReference>
<dbReference type="PANTHER" id="PTHR45641">
    <property type="entry name" value="TETRATRICOPEPTIDE REPEAT PROTEIN (AFU_ORTHOLOGUE AFUA_6G03870)"/>
    <property type="match status" value="1"/>
</dbReference>
<feature type="repeat" description="TPR" evidence="3">
    <location>
        <begin position="424"/>
        <end position="457"/>
    </location>
</feature>
<evidence type="ECO:0000313" key="8">
    <source>
        <dbReference type="Proteomes" id="UP000663832"/>
    </source>
</evidence>
<gene>
    <name evidence="6" type="ORF">BJG266_LOCUS5508</name>
    <name evidence="7" type="ORF">QVE165_LOCUS10538</name>
</gene>
<evidence type="ECO:0000256" key="3">
    <source>
        <dbReference type="PROSITE-ProRule" id="PRU00339"/>
    </source>
</evidence>
<feature type="domain" description="ADP ribosyltransferase" evidence="5">
    <location>
        <begin position="221"/>
        <end position="391"/>
    </location>
</feature>
<feature type="repeat" description="TPR" evidence="3">
    <location>
        <begin position="587"/>
        <end position="620"/>
    </location>
</feature>
<feature type="region of interest" description="Disordered" evidence="4">
    <location>
        <begin position="1"/>
        <end position="27"/>
    </location>
</feature>
<proteinExistence type="predicted"/>
<dbReference type="EMBL" id="CAJNOI010000014">
    <property type="protein sequence ID" value="CAF0806711.1"/>
    <property type="molecule type" value="Genomic_DNA"/>
</dbReference>
<dbReference type="EMBL" id="CAJNOM010000049">
    <property type="protein sequence ID" value="CAF0920961.1"/>
    <property type="molecule type" value="Genomic_DNA"/>
</dbReference>
<dbReference type="InterPro" id="IPR003540">
    <property type="entry name" value="ADP-ribosyltransferase"/>
</dbReference>
<dbReference type="PROSITE" id="PS50293">
    <property type="entry name" value="TPR_REGION"/>
    <property type="match status" value="1"/>
</dbReference>
<dbReference type="SUPFAM" id="SSF48452">
    <property type="entry name" value="TPR-like"/>
    <property type="match status" value="2"/>
</dbReference>
<keyword evidence="1" id="KW-0677">Repeat</keyword>
<dbReference type="Proteomes" id="UP000663832">
    <property type="component" value="Unassembled WGS sequence"/>
</dbReference>
<evidence type="ECO:0000313" key="7">
    <source>
        <dbReference type="EMBL" id="CAF0920961.1"/>
    </source>
</evidence>
<dbReference type="Gene3D" id="3.90.176.10">
    <property type="entry name" value="Toxin ADP-ribosyltransferase, Chain A, domain 1"/>
    <property type="match status" value="1"/>
</dbReference>
<dbReference type="OrthoDB" id="7103806at2759"/>
<name>A0A814AW44_9BILA</name>
<dbReference type="SMART" id="SM00028">
    <property type="entry name" value="TPR"/>
    <property type="match status" value="8"/>
</dbReference>
<evidence type="ECO:0000256" key="1">
    <source>
        <dbReference type="ARBA" id="ARBA00022737"/>
    </source>
</evidence>
<dbReference type="SUPFAM" id="SSF56399">
    <property type="entry name" value="ADP-ribosylation"/>
    <property type="match status" value="1"/>
</dbReference>
<dbReference type="Pfam" id="PF13176">
    <property type="entry name" value="TPR_7"/>
    <property type="match status" value="1"/>
</dbReference>
<evidence type="ECO:0000256" key="4">
    <source>
        <dbReference type="SAM" id="MobiDB-lite"/>
    </source>
</evidence>
<dbReference type="PROSITE" id="PS50005">
    <property type="entry name" value="TPR"/>
    <property type="match status" value="8"/>
</dbReference>
<comment type="caution">
    <text evidence="7">The sequence shown here is derived from an EMBL/GenBank/DDBJ whole genome shotgun (WGS) entry which is preliminary data.</text>
</comment>
<dbReference type="Pfam" id="PF03496">
    <property type="entry name" value="ADPrib_exo_Tox"/>
    <property type="match status" value="1"/>
</dbReference>
<dbReference type="InterPro" id="IPR019734">
    <property type="entry name" value="TPR_rpt"/>
</dbReference>
<dbReference type="Pfam" id="PF13424">
    <property type="entry name" value="TPR_12"/>
    <property type="match status" value="3"/>
</dbReference>
<dbReference type="Proteomes" id="UP000663877">
    <property type="component" value="Unassembled WGS sequence"/>
</dbReference>
<feature type="repeat" description="TPR" evidence="3">
    <location>
        <begin position="503"/>
        <end position="536"/>
    </location>
</feature>
<dbReference type="PANTHER" id="PTHR45641:SF19">
    <property type="entry name" value="NEPHROCYSTIN-3"/>
    <property type="match status" value="1"/>
</dbReference>
<evidence type="ECO:0000313" key="6">
    <source>
        <dbReference type="EMBL" id="CAF0806711.1"/>
    </source>
</evidence>
<dbReference type="Pfam" id="PF13374">
    <property type="entry name" value="TPR_10"/>
    <property type="match status" value="1"/>
</dbReference>
<sequence>MSRKSKAGSKSGGAEHSNVVHNNPVEQSSTNIQKMQTVLLIWLDSNIDENDEDCQYTITKLRHVIDIMYPFTDGEQCIEFIDSLTDEKVCMVISGSLGKRILPEIHDMPQVDTIFIFCEDEERHRSWTSKWQKIQGVFAEIEPICKALKKAVKHCERDATPLTFIGSNKSYDQLDPSFMYTQILKDILLKIKFDETHIKEFIDYCRDTFADSEELDNVKELKLTYHKKKSIYWYTRESFLCPMLNRALRLMNGDIIIRMGFFIRDLHRSIEELHDEQFADSNTHKKFKVYRGQGLSKIDFKKLRKAQSGLISFNNFLSTSSNGETSLAFAQDAIKNPDLIGILFIMNIDPSKSTTPFASVQGCSYYEEEDEILFSMHTVFRIGNIKSIDEDERIFEVRLTLTSDSDEDLCKLTDYIREETYPNETGWYRLGSVLLKMGQYKKAAEIYEVLLSKTADEKEEAPIYHQLGMTTYYSGKYQEAITFYGKSIEIQQRIYSAYHPDLAKSYNWIGNAYESLNENEKALSYHEKALKIQKRSLSPNHLDLASTYNSIGVVYKNMREFDKALSCYKKDLAISKQALPSNHPDLAASHNNLGLLYKAKADFEKALSNHEKALEIQQQTLPPDHPDLANTYNNIALVYKNMGNHGKAVAACEEALKIRQESLPPNHLDLAATYNNMGEMYYNVGDYSKALLSHEQALKIKRKSLPVNHLDLAMSFGHMGNVYNKMGDYSKALICCQRAVDIAQKLLPPNHHHLLWYIQNLEDVKKKKKL</sequence>